<protein>
    <submittedName>
        <fullName evidence="1">Uncharacterized protein</fullName>
    </submittedName>
</protein>
<evidence type="ECO:0000313" key="1">
    <source>
        <dbReference type="EMBL" id="HCQ40738.1"/>
    </source>
</evidence>
<dbReference type="EMBL" id="DQFB01000004">
    <property type="protein sequence ID" value="HCQ40738.1"/>
    <property type="molecule type" value="Genomic_DNA"/>
</dbReference>
<sequence>MTTKDLQRITLFIRPSLVKFARAQAILEDLTLTTLVEKALINYLPKETIIKKADIEVDFNH</sequence>
<name>A0A656PMU2_UNCKA</name>
<evidence type="ECO:0000313" key="2">
    <source>
        <dbReference type="Proteomes" id="UP000262056"/>
    </source>
</evidence>
<reference evidence="1 2" key="1">
    <citation type="journal article" date="2018" name="Nat. Biotechnol.">
        <title>A standardized bacterial taxonomy based on genome phylogeny substantially revises the tree of life.</title>
        <authorList>
            <person name="Parks D.H."/>
            <person name="Chuvochina M."/>
            <person name="Waite D.W."/>
            <person name="Rinke C."/>
            <person name="Skarshewski A."/>
            <person name="Chaumeil P.A."/>
            <person name="Hugenholtz P."/>
        </authorList>
    </citation>
    <scope>NUCLEOTIDE SEQUENCE [LARGE SCALE GENOMIC DNA]</scope>
    <source>
        <strain evidence="1">UBA12021</strain>
    </source>
</reference>
<comment type="caution">
    <text evidence="1">The sequence shown here is derived from an EMBL/GenBank/DDBJ whole genome shotgun (WGS) entry which is preliminary data.</text>
</comment>
<accession>A0A656PMU2</accession>
<dbReference type="Proteomes" id="UP000262056">
    <property type="component" value="Unassembled WGS sequence"/>
</dbReference>
<organism evidence="1 2">
    <name type="scientific">candidate division WWE3 bacterium</name>
    <dbReference type="NCBI Taxonomy" id="2053526"/>
    <lineage>
        <taxon>Bacteria</taxon>
        <taxon>Katanobacteria</taxon>
    </lineage>
</organism>
<dbReference type="AlphaFoldDB" id="A0A656PMU2"/>
<proteinExistence type="predicted"/>
<gene>
    <name evidence="1" type="ORF">DIU24_03460</name>
</gene>